<dbReference type="Gene3D" id="2.160.20.80">
    <property type="entry name" value="E3 ubiquitin-protein ligase SopA"/>
    <property type="match status" value="1"/>
</dbReference>
<organism evidence="1 2">
    <name type="scientific">Paracoccus cavernae</name>
    <dbReference type="NCBI Taxonomy" id="1571207"/>
    <lineage>
        <taxon>Bacteria</taxon>
        <taxon>Pseudomonadati</taxon>
        <taxon>Pseudomonadota</taxon>
        <taxon>Alphaproteobacteria</taxon>
        <taxon>Rhodobacterales</taxon>
        <taxon>Paracoccaceae</taxon>
        <taxon>Paracoccus</taxon>
    </lineage>
</organism>
<dbReference type="EMBL" id="JAUFRC010000001">
    <property type="protein sequence ID" value="MDN3713471.1"/>
    <property type="molecule type" value="Genomic_DNA"/>
</dbReference>
<comment type="caution">
    <text evidence="1">The sequence shown here is derived from an EMBL/GenBank/DDBJ whole genome shotgun (WGS) entry which is preliminary data.</text>
</comment>
<accession>A0ABT8DAV5</accession>
<dbReference type="Proteomes" id="UP001243846">
    <property type="component" value="Unassembled WGS sequence"/>
</dbReference>
<evidence type="ECO:0000313" key="2">
    <source>
        <dbReference type="Proteomes" id="UP001243846"/>
    </source>
</evidence>
<dbReference type="InterPro" id="IPR001646">
    <property type="entry name" value="5peptide_repeat"/>
</dbReference>
<evidence type="ECO:0000313" key="1">
    <source>
        <dbReference type="EMBL" id="MDN3713471.1"/>
    </source>
</evidence>
<proteinExistence type="predicted"/>
<protein>
    <submittedName>
        <fullName evidence="1">Pentapeptide repeat-containing protein</fullName>
    </submittedName>
</protein>
<gene>
    <name evidence="1" type="ORF">QWZ10_20105</name>
</gene>
<name>A0ABT8DAV5_9RHOB</name>
<dbReference type="RefSeq" id="WP_377786310.1">
    <property type="nucleotide sequence ID" value="NZ_JBHUOC010000001.1"/>
</dbReference>
<keyword evidence="2" id="KW-1185">Reference proteome</keyword>
<dbReference type="Pfam" id="PF00805">
    <property type="entry name" value="Pentapeptide"/>
    <property type="match status" value="1"/>
</dbReference>
<reference evidence="2" key="1">
    <citation type="journal article" date="2019" name="Int. J. Syst. Evol. Microbiol.">
        <title>The Global Catalogue of Microorganisms (GCM) 10K type strain sequencing project: providing services to taxonomists for standard genome sequencing and annotation.</title>
        <authorList>
            <consortium name="The Broad Institute Genomics Platform"/>
            <consortium name="The Broad Institute Genome Sequencing Center for Infectious Disease"/>
            <person name="Wu L."/>
            <person name="Ma J."/>
        </authorList>
    </citation>
    <scope>NUCLEOTIDE SEQUENCE [LARGE SCALE GENOMIC DNA]</scope>
    <source>
        <strain evidence="2">CECT 8482</strain>
    </source>
</reference>
<sequence length="57" mass="6370">MAPKSKFVGATLVATNLMETKFYNADFANAKMEGNRIPYAIWEGVHMENCTGCPVDW</sequence>
<dbReference type="SUPFAM" id="SSF141571">
    <property type="entry name" value="Pentapeptide repeat-like"/>
    <property type="match status" value="1"/>
</dbReference>